<evidence type="ECO:0000313" key="2">
    <source>
        <dbReference type="EMBL" id="KIM74562.1"/>
    </source>
</evidence>
<reference evidence="3" key="2">
    <citation type="submission" date="2015-01" db="EMBL/GenBank/DDBJ databases">
        <title>Evolutionary Origins and Diversification of the Mycorrhizal Mutualists.</title>
        <authorList>
            <consortium name="DOE Joint Genome Institute"/>
            <consortium name="Mycorrhizal Genomics Consortium"/>
            <person name="Kohler A."/>
            <person name="Kuo A."/>
            <person name="Nagy L.G."/>
            <person name="Floudas D."/>
            <person name="Copeland A."/>
            <person name="Barry K.W."/>
            <person name="Cichocki N."/>
            <person name="Veneault-Fourrey C."/>
            <person name="LaButti K."/>
            <person name="Lindquist E.A."/>
            <person name="Lipzen A."/>
            <person name="Lundell T."/>
            <person name="Morin E."/>
            <person name="Murat C."/>
            <person name="Riley R."/>
            <person name="Ohm R."/>
            <person name="Sun H."/>
            <person name="Tunlid A."/>
            <person name="Henrissat B."/>
            <person name="Grigoriev I.V."/>
            <person name="Hibbett D.S."/>
            <person name="Martin F."/>
        </authorList>
    </citation>
    <scope>NUCLEOTIDE SEQUENCE [LARGE SCALE GENOMIC DNA]</scope>
    <source>
        <strain evidence="3">F 1598</strain>
    </source>
</reference>
<organism evidence="2 3">
    <name type="scientific">Piloderma croceum (strain F 1598)</name>
    <dbReference type="NCBI Taxonomy" id="765440"/>
    <lineage>
        <taxon>Eukaryota</taxon>
        <taxon>Fungi</taxon>
        <taxon>Dikarya</taxon>
        <taxon>Basidiomycota</taxon>
        <taxon>Agaricomycotina</taxon>
        <taxon>Agaricomycetes</taxon>
        <taxon>Agaricomycetidae</taxon>
        <taxon>Atheliales</taxon>
        <taxon>Atheliaceae</taxon>
        <taxon>Piloderma</taxon>
    </lineage>
</organism>
<evidence type="ECO:0000313" key="3">
    <source>
        <dbReference type="Proteomes" id="UP000054166"/>
    </source>
</evidence>
<dbReference type="InterPro" id="IPR012337">
    <property type="entry name" value="RNaseH-like_sf"/>
</dbReference>
<proteinExistence type="predicted"/>
<dbReference type="EMBL" id="KN833059">
    <property type="protein sequence ID" value="KIM74562.1"/>
    <property type="molecule type" value="Genomic_DNA"/>
</dbReference>
<feature type="compositionally biased region" description="Polar residues" evidence="1">
    <location>
        <begin position="761"/>
        <end position="771"/>
    </location>
</feature>
<dbReference type="SUPFAM" id="SSF53098">
    <property type="entry name" value="Ribonuclease H-like"/>
    <property type="match status" value="1"/>
</dbReference>
<dbReference type="OrthoDB" id="4951847at2759"/>
<dbReference type="STRING" id="765440.A0A0C3BB67"/>
<evidence type="ECO:0000256" key="1">
    <source>
        <dbReference type="SAM" id="MobiDB-lite"/>
    </source>
</evidence>
<accession>A0A0C3BB67</accession>
<dbReference type="Proteomes" id="UP000054166">
    <property type="component" value="Unassembled WGS sequence"/>
</dbReference>
<dbReference type="InParanoid" id="A0A0C3BB67"/>
<gene>
    <name evidence="2" type="ORF">PILCRDRAFT_800933</name>
</gene>
<dbReference type="HOGENOM" id="CLU_008059_0_0_1"/>
<sequence>MAFPPVESISHEDFVTVLARLDILLANLPAQLPSADGPSSRYGTFLSFDLDADILDKTGDEVATLGEQLEHIFGWKTRTLGDGIIPILERGNAIRALHPLFKEYCQKYPDNNVLKKWVIDVTAGAEKVFATYGVAKKPAISASKSSGRGCNPNELMSRLVIKYSDDKTQKSSWGCVVPDWSLGARIDSESHPSLSEPLLKKLKGNGQRTLDVDWLRQMGQKTKEEKLKLYQAKVDHVITRLMCVRGLVPNVIDSDEWKELMNILNGAYQPTSADTFAKKHIPREAVYGSDEQHTTEWVTGKLLKTIRSVGESNWGAACSDSTNVTKAARRETVQIIPTMLDLCNVMMSMLKGIMKYFSKSTYSTTLLRREQNLAGEDEPVKALQKIGKTRFGTHWTAASSLDPCLPNVRNLVVNRTIKFKNTKIQGMFTNRASGKYGEFEQGLLQYINIVAPIIRSLWSLEAVHANAADAFVFWLTCAATLRDLFLKGPDITGIPRSLAEAEFFANEVYFTAFALDPRYPLSEYLRTPPTITIPAQNQQSTQRPAVGNVLSTMPYPHAYNRVKDYLKDMLCAQLERYKSHPGDRIHPIFKELSPSQIVEDLRHQLEAFWCGEWHFDTPVKNGNSLTWWESLAMHRHAHILAYLAIKIFSVLVNSMPNERTNSTITWFNSPLRGNQDAQTLVNMIQVGQWYGKHQNVLRAVQSEQSNVEDKNLSDSDSDSDDDDTDNEADINDERPPPHTLTFEIDPDVDITLQALRDMISTDQSVGQSSQVARAWPRPPGLCGDHFQ</sequence>
<feature type="region of interest" description="Disordered" evidence="1">
    <location>
        <begin position="702"/>
        <end position="745"/>
    </location>
</feature>
<dbReference type="AlphaFoldDB" id="A0A0C3BB67"/>
<feature type="compositionally biased region" description="Acidic residues" evidence="1">
    <location>
        <begin position="715"/>
        <end position="730"/>
    </location>
</feature>
<keyword evidence="3" id="KW-1185">Reference proteome</keyword>
<name>A0A0C3BB67_PILCF</name>
<protein>
    <submittedName>
        <fullName evidence="2">Uncharacterized protein</fullName>
    </submittedName>
</protein>
<feature type="region of interest" description="Disordered" evidence="1">
    <location>
        <begin position="761"/>
        <end position="787"/>
    </location>
</feature>
<reference evidence="2 3" key="1">
    <citation type="submission" date="2014-04" db="EMBL/GenBank/DDBJ databases">
        <authorList>
            <consortium name="DOE Joint Genome Institute"/>
            <person name="Kuo A."/>
            <person name="Tarkka M."/>
            <person name="Buscot F."/>
            <person name="Kohler A."/>
            <person name="Nagy L.G."/>
            <person name="Floudas D."/>
            <person name="Copeland A."/>
            <person name="Barry K.W."/>
            <person name="Cichocki N."/>
            <person name="Veneault-Fourrey C."/>
            <person name="LaButti K."/>
            <person name="Lindquist E.A."/>
            <person name="Lipzen A."/>
            <person name="Lundell T."/>
            <person name="Morin E."/>
            <person name="Murat C."/>
            <person name="Sun H."/>
            <person name="Tunlid A."/>
            <person name="Henrissat B."/>
            <person name="Grigoriev I.V."/>
            <person name="Hibbett D.S."/>
            <person name="Martin F."/>
            <person name="Nordberg H.P."/>
            <person name="Cantor M.N."/>
            <person name="Hua S.X."/>
        </authorList>
    </citation>
    <scope>NUCLEOTIDE SEQUENCE [LARGE SCALE GENOMIC DNA]</scope>
    <source>
        <strain evidence="2 3">F 1598</strain>
    </source>
</reference>